<reference evidence="1" key="2">
    <citation type="submission" date="2022-12" db="EMBL/GenBank/DDBJ databases">
        <authorList>
            <person name="Dechsakulwatana C."/>
            <person name="Rungsihiranrut A."/>
            <person name="Muangchinda C."/>
            <person name="Ningthoujam R."/>
            <person name="Klankeo P."/>
            <person name="Pinyakong O."/>
        </authorList>
    </citation>
    <scope>NUCLEOTIDE SEQUENCE</scope>
    <source>
        <strain evidence="1">TL01-2</strain>
    </source>
</reference>
<dbReference type="AlphaFoldDB" id="A0AAX6NDE2"/>
<name>A0AAX6NDE2_PRIAR</name>
<comment type="caution">
    <text evidence="1">The sequence shown here is derived from an EMBL/GenBank/DDBJ whole genome shotgun (WGS) entry which is preliminary data.</text>
</comment>
<evidence type="ECO:0000313" key="2">
    <source>
        <dbReference type="Proteomes" id="UP001269400"/>
    </source>
</evidence>
<accession>A0AAX6NDE2</accession>
<reference evidence="1" key="1">
    <citation type="journal article" date="2022" name="J Environ Chem Eng">
        <title>Biodegradation of petroleum oil using a constructed nonpathogenic and heavy metal-tolerant bacterial consortium isolated from marine sponges.</title>
        <authorList>
            <person name="Dechsakulwatana C."/>
            <person name="Rungsihiranrut A."/>
            <person name="Muangchinda C."/>
            <person name="Ningthoujam R."/>
            <person name="Klankeo P."/>
            <person name="Pinyakong O."/>
        </authorList>
    </citation>
    <scope>NUCLEOTIDE SEQUENCE</scope>
    <source>
        <strain evidence="1">TL01-2</strain>
    </source>
</reference>
<evidence type="ECO:0000313" key="1">
    <source>
        <dbReference type="EMBL" id="MDU9693872.1"/>
    </source>
</evidence>
<gene>
    <name evidence="1" type="ORF">O0Q50_22080</name>
</gene>
<protein>
    <submittedName>
        <fullName evidence="1">Uncharacterized protein</fullName>
    </submittedName>
</protein>
<dbReference type="RefSeq" id="WP_316911089.1">
    <property type="nucleotide sequence ID" value="NZ_JAPTGD010000002.1"/>
</dbReference>
<dbReference type="EMBL" id="JAPTGD010000002">
    <property type="protein sequence ID" value="MDU9693872.1"/>
    <property type="molecule type" value="Genomic_DNA"/>
</dbReference>
<dbReference type="Proteomes" id="UP001269400">
    <property type="component" value="Unassembled WGS sequence"/>
</dbReference>
<proteinExistence type="predicted"/>
<sequence length="107" mass="12987">MERIESLSVATLDAIILRIRHCSIALQFLDPYNFINYSKEKDEFISNDIKEQERLYQMHMNEILHLLEIDDIEERNHHFSIIKYSMSDKPFHILYEIIENSMLYHKN</sequence>
<organism evidence="1 2">
    <name type="scientific">Priestia aryabhattai</name>
    <name type="common">Bacillus aryabhattai</name>
    <dbReference type="NCBI Taxonomy" id="412384"/>
    <lineage>
        <taxon>Bacteria</taxon>
        <taxon>Bacillati</taxon>
        <taxon>Bacillota</taxon>
        <taxon>Bacilli</taxon>
        <taxon>Bacillales</taxon>
        <taxon>Bacillaceae</taxon>
        <taxon>Priestia</taxon>
    </lineage>
</organism>